<dbReference type="InterPro" id="IPR015424">
    <property type="entry name" value="PyrdxlP-dep_Trfase"/>
</dbReference>
<evidence type="ECO:0000256" key="1">
    <source>
        <dbReference type="ARBA" id="ARBA00001933"/>
    </source>
</evidence>
<dbReference type="PANTHER" id="PTHR11601">
    <property type="entry name" value="CYSTEINE DESULFURYLASE FAMILY MEMBER"/>
    <property type="match status" value="1"/>
</dbReference>
<dbReference type="PIRSF" id="PIRSF005572">
    <property type="entry name" value="NifS"/>
    <property type="match status" value="1"/>
</dbReference>
<dbReference type="GO" id="GO:0046872">
    <property type="term" value="F:metal ion binding"/>
    <property type="evidence" value="ECO:0007669"/>
    <property type="project" value="UniProtKB-KW"/>
</dbReference>
<keyword evidence="6" id="KW-0408">Iron</keyword>
<dbReference type="PANTHER" id="PTHR11601:SF34">
    <property type="entry name" value="CYSTEINE DESULFURASE"/>
    <property type="match status" value="1"/>
</dbReference>
<organism evidence="9">
    <name type="scientific">freshwater metagenome</name>
    <dbReference type="NCBI Taxonomy" id="449393"/>
    <lineage>
        <taxon>unclassified sequences</taxon>
        <taxon>metagenomes</taxon>
        <taxon>ecological metagenomes</taxon>
    </lineage>
</organism>
<comment type="similarity">
    <text evidence="2">Belongs to the class-V pyridoxal-phosphate-dependent aminotransferase family. NifS/IscS subfamily.</text>
</comment>
<keyword evidence="5" id="KW-0663">Pyridoxal phosphate</keyword>
<dbReference type="Gene3D" id="3.90.1150.10">
    <property type="entry name" value="Aspartate Aminotransferase, domain 1"/>
    <property type="match status" value="1"/>
</dbReference>
<accession>A0A6J6TQY4</accession>
<gene>
    <name evidence="9" type="ORF">UFOPK2754_01721</name>
</gene>
<sequence>MPAYFDHAATTPMRPEALDAFVAVQREHFGNPSGTHLLARNARRVLEDARETMAEVLGCLPREVVFTAGGTEADNLAVHGVHEAMGGVVVTVAHEHHAVLNPVERLGGRVVGATSLGTVDLDALRAALDPSVTLVSVMLANNESGVIQPLAEVSAIVRECAPGAVLHTDAVQAFSWLDVASAARDAQLISVSAHKFGGPKGVGALAVRDGVALTPMLLGGGQERELRSGTQNVAGIAAMAVAARLTHDARVDTVVWVGALRDRLADGLKAAIDGTYESAVGYSGEPADRSHKVAGSCHLCFADVESEALLFLLERAGVYASAASSCASGAQDPSHVLAAMGVSRELAQGSLRLSLGWPSTDADVDIALEAVPAAVAQLRRFSVRS</sequence>
<evidence type="ECO:0000256" key="4">
    <source>
        <dbReference type="ARBA" id="ARBA00022723"/>
    </source>
</evidence>
<dbReference type="EMBL" id="CAEZYR010000061">
    <property type="protein sequence ID" value="CAB4749508.1"/>
    <property type="molecule type" value="Genomic_DNA"/>
</dbReference>
<dbReference type="Gene3D" id="3.40.640.10">
    <property type="entry name" value="Type I PLP-dependent aspartate aminotransferase-like (Major domain)"/>
    <property type="match status" value="1"/>
</dbReference>
<keyword evidence="3" id="KW-0808">Transferase</keyword>
<dbReference type="InterPro" id="IPR015421">
    <property type="entry name" value="PyrdxlP-dep_Trfase_major"/>
</dbReference>
<name>A0A6J6TQY4_9ZZZZ</name>
<dbReference type="InterPro" id="IPR015422">
    <property type="entry name" value="PyrdxlP-dep_Trfase_small"/>
</dbReference>
<proteinExistence type="inferred from homology"/>
<feature type="domain" description="Aminotransferase class V" evidence="8">
    <location>
        <begin position="4"/>
        <end position="365"/>
    </location>
</feature>
<evidence type="ECO:0000256" key="2">
    <source>
        <dbReference type="ARBA" id="ARBA00006490"/>
    </source>
</evidence>
<dbReference type="GO" id="GO:0016740">
    <property type="term" value="F:transferase activity"/>
    <property type="evidence" value="ECO:0007669"/>
    <property type="project" value="UniProtKB-KW"/>
</dbReference>
<dbReference type="AlphaFoldDB" id="A0A6J6TQY4"/>
<comment type="cofactor">
    <cofactor evidence="1">
        <name>pyridoxal 5'-phosphate</name>
        <dbReference type="ChEBI" id="CHEBI:597326"/>
    </cofactor>
</comment>
<dbReference type="Gene3D" id="1.10.260.50">
    <property type="match status" value="1"/>
</dbReference>
<evidence type="ECO:0000256" key="3">
    <source>
        <dbReference type="ARBA" id="ARBA00022679"/>
    </source>
</evidence>
<reference evidence="9" key="1">
    <citation type="submission" date="2020-05" db="EMBL/GenBank/DDBJ databases">
        <authorList>
            <person name="Chiriac C."/>
            <person name="Salcher M."/>
            <person name="Ghai R."/>
            <person name="Kavagutti S V."/>
        </authorList>
    </citation>
    <scope>NUCLEOTIDE SEQUENCE</scope>
</reference>
<evidence type="ECO:0000256" key="7">
    <source>
        <dbReference type="ARBA" id="ARBA00023014"/>
    </source>
</evidence>
<evidence type="ECO:0000313" key="9">
    <source>
        <dbReference type="EMBL" id="CAB4749508.1"/>
    </source>
</evidence>
<dbReference type="SUPFAM" id="SSF53383">
    <property type="entry name" value="PLP-dependent transferases"/>
    <property type="match status" value="1"/>
</dbReference>
<dbReference type="GO" id="GO:0051536">
    <property type="term" value="F:iron-sulfur cluster binding"/>
    <property type="evidence" value="ECO:0007669"/>
    <property type="project" value="UniProtKB-KW"/>
</dbReference>
<evidence type="ECO:0000256" key="6">
    <source>
        <dbReference type="ARBA" id="ARBA00023004"/>
    </source>
</evidence>
<keyword evidence="4" id="KW-0479">Metal-binding</keyword>
<evidence type="ECO:0000259" key="8">
    <source>
        <dbReference type="Pfam" id="PF00266"/>
    </source>
</evidence>
<dbReference type="Pfam" id="PF00266">
    <property type="entry name" value="Aminotran_5"/>
    <property type="match status" value="1"/>
</dbReference>
<keyword evidence="7" id="KW-0411">Iron-sulfur</keyword>
<dbReference type="InterPro" id="IPR000192">
    <property type="entry name" value="Aminotrans_V_dom"/>
</dbReference>
<dbReference type="InterPro" id="IPR016454">
    <property type="entry name" value="Cysteine_dSase"/>
</dbReference>
<evidence type="ECO:0000256" key="5">
    <source>
        <dbReference type="ARBA" id="ARBA00022898"/>
    </source>
</evidence>
<protein>
    <submittedName>
        <fullName evidence="9">Unannotated protein</fullName>
    </submittedName>
</protein>